<reference evidence="1 2" key="1">
    <citation type="submission" date="2023-03" db="EMBL/GenBank/DDBJ databases">
        <title>NovoSphingobium album sp. nov. isolated from polycyclic aromatic hydrocarbons- and heavy-metal polluted soil.</title>
        <authorList>
            <person name="Liu Z."/>
            <person name="Wang K."/>
        </authorList>
    </citation>
    <scope>NUCLEOTIDE SEQUENCE [LARGE SCALE GENOMIC DNA]</scope>
    <source>
        <strain evidence="1 2">H3SJ31-1</strain>
    </source>
</reference>
<dbReference type="InterPro" id="IPR029058">
    <property type="entry name" value="AB_hydrolase_fold"/>
</dbReference>
<keyword evidence="1" id="KW-0378">Hydrolase</keyword>
<dbReference type="SUPFAM" id="SSF53474">
    <property type="entry name" value="alpha/beta-Hydrolases"/>
    <property type="match status" value="1"/>
</dbReference>
<protein>
    <submittedName>
        <fullName evidence="1">Alpha/beta hydrolase</fullName>
    </submittedName>
</protein>
<comment type="caution">
    <text evidence="1">The sequence shown here is derived from an EMBL/GenBank/DDBJ whole genome shotgun (WGS) entry which is preliminary data.</text>
</comment>
<keyword evidence="2" id="KW-1185">Reference proteome</keyword>
<name>A0ABT5WQI5_9SPHN</name>
<dbReference type="GO" id="GO:0016787">
    <property type="term" value="F:hydrolase activity"/>
    <property type="evidence" value="ECO:0007669"/>
    <property type="project" value="UniProtKB-KW"/>
</dbReference>
<evidence type="ECO:0000313" key="2">
    <source>
        <dbReference type="Proteomes" id="UP001216253"/>
    </source>
</evidence>
<dbReference type="Proteomes" id="UP001216253">
    <property type="component" value="Unassembled WGS sequence"/>
</dbReference>
<dbReference type="Gene3D" id="3.40.50.1820">
    <property type="entry name" value="alpha/beta hydrolase"/>
    <property type="match status" value="1"/>
</dbReference>
<proteinExistence type="predicted"/>
<gene>
    <name evidence="1" type="ORF">PYV00_05915</name>
</gene>
<dbReference type="EMBL" id="JARESE010000015">
    <property type="protein sequence ID" value="MDE8651253.1"/>
    <property type="molecule type" value="Genomic_DNA"/>
</dbReference>
<sequence length="211" mass="22857">MKLLYRHGWGFDAGFWAPLAALLPEWPALIDDRGYFGKPAAPAVDGPCLAVTHSFGTMRLLRDPPPGLRALVAINGFDRFTAREGRPGLPARVVDRMIARFASDPAAVLAEFRERCGCSEPAGRFDAALLHRDLLALRDEDACDAAGRLGVPILSLQAARDAILPEAPRQAVFATAPALTRLTHPGAGHLLPWQDPRWCADAIRDLIGRLA</sequence>
<evidence type="ECO:0000313" key="1">
    <source>
        <dbReference type="EMBL" id="MDE8651253.1"/>
    </source>
</evidence>
<dbReference type="RefSeq" id="WP_275227350.1">
    <property type="nucleotide sequence ID" value="NZ_JARESE010000015.1"/>
</dbReference>
<organism evidence="1 2">
    <name type="scientific">Novosphingobium album</name>
    <name type="common">ex Liu et al. 2023</name>
    <dbReference type="NCBI Taxonomy" id="3031130"/>
    <lineage>
        <taxon>Bacteria</taxon>
        <taxon>Pseudomonadati</taxon>
        <taxon>Pseudomonadota</taxon>
        <taxon>Alphaproteobacteria</taxon>
        <taxon>Sphingomonadales</taxon>
        <taxon>Sphingomonadaceae</taxon>
        <taxon>Novosphingobium</taxon>
    </lineage>
</organism>
<accession>A0ABT5WQI5</accession>